<evidence type="ECO:0000313" key="1">
    <source>
        <dbReference type="EMBL" id="KAH3853451.1"/>
    </source>
</evidence>
<sequence>MATHARSYISKTHELTTETELIIDAYATISSSQPMSSFDKSTGCLYVLAVFPLNVDYLT</sequence>
<dbReference type="Proteomes" id="UP000828390">
    <property type="component" value="Unassembled WGS sequence"/>
</dbReference>
<organism evidence="1 2">
    <name type="scientific">Dreissena polymorpha</name>
    <name type="common">Zebra mussel</name>
    <name type="synonym">Mytilus polymorpha</name>
    <dbReference type="NCBI Taxonomy" id="45954"/>
    <lineage>
        <taxon>Eukaryota</taxon>
        <taxon>Metazoa</taxon>
        <taxon>Spiralia</taxon>
        <taxon>Lophotrochozoa</taxon>
        <taxon>Mollusca</taxon>
        <taxon>Bivalvia</taxon>
        <taxon>Autobranchia</taxon>
        <taxon>Heteroconchia</taxon>
        <taxon>Euheterodonta</taxon>
        <taxon>Imparidentia</taxon>
        <taxon>Neoheterodontei</taxon>
        <taxon>Myida</taxon>
        <taxon>Dreissenoidea</taxon>
        <taxon>Dreissenidae</taxon>
        <taxon>Dreissena</taxon>
    </lineage>
</organism>
<reference evidence="1" key="2">
    <citation type="submission" date="2020-11" db="EMBL/GenBank/DDBJ databases">
        <authorList>
            <person name="McCartney M.A."/>
            <person name="Auch B."/>
            <person name="Kono T."/>
            <person name="Mallez S."/>
            <person name="Becker A."/>
            <person name="Gohl D.M."/>
            <person name="Silverstein K.A.T."/>
            <person name="Koren S."/>
            <person name="Bechman K.B."/>
            <person name="Herman A."/>
            <person name="Abrahante J.E."/>
            <person name="Garbe J."/>
        </authorList>
    </citation>
    <scope>NUCLEOTIDE SEQUENCE</scope>
    <source>
        <strain evidence="1">Duluth1</strain>
        <tissue evidence="1">Whole animal</tissue>
    </source>
</reference>
<gene>
    <name evidence="1" type="ORF">DPMN_095975</name>
</gene>
<proteinExistence type="predicted"/>
<keyword evidence="2" id="KW-1185">Reference proteome</keyword>
<protein>
    <submittedName>
        <fullName evidence="1">Uncharacterized protein</fullName>
    </submittedName>
</protein>
<dbReference type="AlphaFoldDB" id="A0A9D4LAH9"/>
<accession>A0A9D4LAH9</accession>
<comment type="caution">
    <text evidence="1">The sequence shown here is derived from an EMBL/GenBank/DDBJ whole genome shotgun (WGS) entry which is preliminary data.</text>
</comment>
<dbReference type="EMBL" id="JAIWYP010000003">
    <property type="protein sequence ID" value="KAH3853451.1"/>
    <property type="molecule type" value="Genomic_DNA"/>
</dbReference>
<reference evidence="1" key="1">
    <citation type="journal article" date="2019" name="bioRxiv">
        <title>The Genome of the Zebra Mussel, Dreissena polymorpha: A Resource for Invasive Species Research.</title>
        <authorList>
            <person name="McCartney M.A."/>
            <person name="Auch B."/>
            <person name="Kono T."/>
            <person name="Mallez S."/>
            <person name="Zhang Y."/>
            <person name="Obille A."/>
            <person name="Becker A."/>
            <person name="Abrahante J.E."/>
            <person name="Garbe J."/>
            <person name="Badalamenti J.P."/>
            <person name="Herman A."/>
            <person name="Mangelson H."/>
            <person name="Liachko I."/>
            <person name="Sullivan S."/>
            <person name="Sone E.D."/>
            <person name="Koren S."/>
            <person name="Silverstein K.A.T."/>
            <person name="Beckman K.B."/>
            <person name="Gohl D.M."/>
        </authorList>
    </citation>
    <scope>NUCLEOTIDE SEQUENCE</scope>
    <source>
        <strain evidence="1">Duluth1</strain>
        <tissue evidence="1">Whole animal</tissue>
    </source>
</reference>
<evidence type="ECO:0000313" key="2">
    <source>
        <dbReference type="Proteomes" id="UP000828390"/>
    </source>
</evidence>
<name>A0A9D4LAH9_DREPO</name>